<evidence type="ECO:0000313" key="3">
    <source>
        <dbReference type="EMBL" id="EGD73732.1"/>
    </source>
</evidence>
<dbReference type="GO" id="GO:0008465">
    <property type="term" value="F:hydroxypyruvate reductase (NADH) activity"/>
    <property type="evidence" value="ECO:0007669"/>
    <property type="project" value="TreeGrafter"/>
</dbReference>
<dbReference type="SUPFAM" id="SSF51735">
    <property type="entry name" value="NAD(P)-binding Rossmann-fold domains"/>
    <property type="match status" value="1"/>
</dbReference>
<organism evidence="4">
    <name type="scientific">Salpingoeca rosetta (strain ATCC 50818 / BSB-021)</name>
    <dbReference type="NCBI Taxonomy" id="946362"/>
    <lineage>
        <taxon>Eukaryota</taxon>
        <taxon>Choanoflagellata</taxon>
        <taxon>Craspedida</taxon>
        <taxon>Salpingoecidae</taxon>
        <taxon>Salpingoeca</taxon>
    </lineage>
</organism>
<gene>
    <name evidence="3" type="ORF">PTSG_05439</name>
</gene>
<dbReference type="eggNOG" id="KOG0069">
    <property type="taxonomic scope" value="Eukaryota"/>
</dbReference>
<dbReference type="STRING" id="946362.F2UAF7"/>
<dbReference type="AlphaFoldDB" id="F2UAF7"/>
<dbReference type="InterPro" id="IPR006139">
    <property type="entry name" value="D-isomer_2_OHA_DH_cat_dom"/>
</dbReference>
<keyword evidence="1" id="KW-0560">Oxidoreductase</keyword>
<dbReference type="OrthoDB" id="298012at2759"/>
<dbReference type="Proteomes" id="UP000007799">
    <property type="component" value="Unassembled WGS sequence"/>
</dbReference>
<sequence length="172" mass="18785">MSRLARRVVVTRKIYEEGLAMLRDRVEDVFVYDKDQGMPREELLDAVKGCHGILCMLSDKIDKQVLDAAGDSLQCVSTLSVGFDHIDMAECKARGIKVGNTPGVLTNATADLTLSLLLATARLIPQAVHEAKTGGWGTWKPMWLCGTELAGKTCGVIGMGRIGERNGRTWHD</sequence>
<accession>F2UAF7</accession>
<dbReference type="Gene3D" id="3.40.50.720">
    <property type="entry name" value="NAD(P)-binding Rossmann-like Domain"/>
    <property type="match status" value="2"/>
</dbReference>
<proteinExistence type="predicted"/>
<dbReference type="RefSeq" id="XP_004994013.1">
    <property type="nucleotide sequence ID" value="XM_004993956.1"/>
</dbReference>
<dbReference type="InParanoid" id="F2UAF7"/>
<dbReference type="InterPro" id="IPR050223">
    <property type="entry name" value="D-isomer_2-hydroxyacid_DH"/>
</dbReference>
<dbReference type="KEGG" id="sre:PTSG_05439"/>
<feature type="domain" description="D-isomer specific 2-hydroxyacid dehydrogenase catalytic" evidence="2">
    <location>
        <begin position="8"/>
        <end position="120"/>
    </location>
</feature>
<name>F2UAF7_SALR5</name>
<keyword evidence="4" id="KW-1185">Reference proteome</keyword>
<dbReference type="PANTHER" id="PTHR10996:SF277">
    <property type="entry name" value="GLYOXYLATE REDUCTASE_HYDROXYPYRUVATE REDUCTASE"/>
    <property type="match status" value="1"/>
</dbReference>
<dbReference type="SUPFAM" id="SSF52283">
    <property type="entry name" value="Formate/glycerate dehydrogenase catalytic domain-like"/>
    <property type="match status" value="1"/>
</dbReference>
<dbReference type="PANTHER" id="PTHR10996">
    <property type="entry name" value="2-HYDROXYACID DEHYDROGENASE-RELATED"/>
    <property type="match status" value="1"/>
</dbReference>
<dbReference type="GO" id="GO:0005829">
    <property type="term" value="C:cytosol"/>
    <property type="evidence" value="ECO:0007669"/>
    <property type="project" value="TreeGrafter"/>
</dbReference>
<evidence type="ECO:0000313" key="4">
    <source>
        <dbReference type="Proteomes" id="UP000007799"/>
    </source>
</evidence>
<dbReference type="GO" id="GO:0051287">
    <property type="term" value="F:NAD binding"/>
    <property type="evidence" value="ECO:0007669"/>
    <property type="project" value="InterPro"/>
</dbReference>
<dbReference type="EMBL" id="GL832966">
    <property type="protein sequence ID" value="EGD73732.1"/>
    <property type="molecule type" value="Genomic_DNA"/>
</dbReference>
<dbReference type="InterPro" id="IPR036291">
    <property type="entry name" value="NAD(P)-bd_dom_sf"/>
</dbReference>
<dbReference type="GO" id="GO:0030267">
    <property type="term" value="F:glyoxylate reductase (NADPH) activity"/>
    <property type="evidence" value="ECO:0007669"/>
    <property type="project" value="TreeGrafter"/>
</dbReference>
<dbReference type="GeneID" id="16074591"/>
<protein>
    <recommendedName>
        <fullName evidence="2">D-isomer specific 2-hydroxyacid dehydrogenase catalytic domain-containing protein</fullName>
    </recommendedName>
</protein>
<evidence type="ECO:0000256" key="1">
    <source>
        <dbReference type="ARBA" id="ARBA00023002"/>
    </source>
</evidence>
<reference evidence="3" key="1">
    <citation type="submission" date="2009-08" db="EMBL/GenBank/DDBJ databases">
        <title>Annotation of Salpingoeca rosetta.</title>
        <authorList>
            <consortium name="The Broad Institute Genome Sequencing Platform"/>
            <person name="Russ C."/>
            <person name="Cuomo C."/>
            <person name="Burger G."/>
            <person name="Gray M.W."/>
            <person name="Holland P.W.H."/>
            <person name="King N."/>
            <person name="Lang F.B.F."/>
            <person name="Roger A.J."/>
            <person name="Ruiz-Trillo I."/>
            <person name="Young S.K."/>
            <person name="Zeng Q."/>
            <person name="Gargeya S."/>
            <person name="Alvarado L."/>
            <person name="Berlin A."/>
            <person name="Chapman S.B."/>
            <person name="Chen Z."/>
            <person name="Freedman E."/>
            <person name="Gellesch M."/>
            <person name="Goldberg J."/>
            <person name="Griggs A."/>
            <person name="Gujja S."/>
            <person name="Heilman E."/>
            <person name="Heiman D."/>
            <person name="Howarth C."/>
            <person name="Mehta T."/>
            <person name="Neiman D."/>
            <person name="Pearson M."/>
            <person name="Roberts A."/>
            <person name="Saif S."/>
            <person name="Shea T."/>
            <person name="Shenoy N."/>
            <person name="Sisk P."/>
            <person name="Stolte C."/>
            <person name="Sykes S."/>
            <person name="White J."/>
            <person name="Yandava C."/>
            <person name="Haas B."/>
            <person name="Nusbaum C."/>
            <person name="Birren B."/>
        </authorList>
    </citation>
    <scope>NUCLEOTIDE SEQUENCE [LARGE SCALE GENOMIC DNA]</scope>
    <source>
        <strain evidence="3">ATCC 50818</strain>
    </source>
</reference>
<dbReference type="Pfam" id="PF00389">
    <property type="entry name" value="2-Hacid_dh"/>
    <property type="match status" value="1"/>
</dbReference>
<evidence type="ECO:0000259" key="2">
    <source>
        <dbReference type="Pfam" id="PF00389"/>
    </source>
</evidence>